<dbReference type="PANTHER" id="PTHR42839:SF2">
    <property type="entry name" value="ISOCHORISMATE SYNTHASE ENTC"/>
    <property type="match status" value="1"/>
</dbReference>
<evidence type="ECO:0000256" key="2">
    <source>
        <dbReference type="ARBA" id="ARBA00005297"/>
    </source>
</evidence>
<evidence type="ECO:0000256" key="3">
    <source>
        <dbReference type="ARBA" id="ARBA00012824"/>
    </source>
</evidence>
<dbReference type="SUPFAM" id="SSF56322">
    <property type="entry name" value="ADC synthase"/>
    <property type="match status" value="1"/>
</dbReference>
<keyword evidence="8" id="KW-1185">Reference proteome</keyword>
<dbReference type="NCBIfam" id="TIGR00543">
    <property type="entry name" value="isochor_syn"/>
    <property type="match status" value="1"/>
</dbReference>
<reference evidence="7 8" key="1">
    <citation type="submission" date="2024-09" db="EMBL/GenBank/DDBJ databases">
        <authorList>
            <person name="Sun Q."/>
            <person name="Mori K."/>
        </authorList>
    </citation>
    <scope>NUCLEOTIDE SEQUENCE [LARGE SCALE GENOMIC DNA]</scope>
    <source>
        <strain evidence="7 8">NCAIM B.01794</strain>
    </source>
</reference>
<accession>A0ABV6SIV0</accession>
<dbReference type="InterPro" id="IPR004561">
    <property type="entry name" value="IsoChor_synthase"/>
</dbReference>
<dbReference type="Proteomes" id="UP001589891">
    <property type="component" value="Unassembled WGS sequence"/>
</dbReference>
<sequence length="487" mass="53183">MNPPILTQKLLDHLQQARQHAEVKGREILACYSSPWDDWEPISAFSTAGQGYAHAFFWAFNDPQLALVGLGQAAELVPQPGQGLVSLQQAWREMLGDALIVGPEKPHLLGGLAFDRQAAVSPLWSSFAYGALVLPEILLIGRRQGSALLLSTRVSARTDCNALCERLLAAVRELASTTRQGPAPTSERNNLLSRCDSLPADCWKAKVADAVDAIGQGRMEKVVLARQVDFEAEQDFSLEATLRYLRQANDSTYLFAIRRGEHCFLGATPERLVRLEGRELYTTALAGSTPRGHGPDEDLYNGNRLLDSAKDRHEHALVVNALKSSLEAHVETLQVPAMPSLHKLPHIQHLQTLVRGRVRPDVDLLTLVDALHPTPAVGGVDKEHAIAYIRDQEGLNRGWYAAPVGWLNSDGNGEFAVALRSALIHGRQAHLFAGCGIVEGSDPEHEYQETCVKLRTMISALMPEPTVDGCGERSVEQHTEVVAGCGT</sequence>
<name>A0ABV6SIV0_AZOPA</name>
<evidence type="ECO:0000313" key="7">
    <source>
        <dbReference type="EMBL" id="MFC0709459.1"/>
    </source>
</evidence>
<evidence type="ECO:0000256" key="4">
    <source>
        <dbReference type="ARBA" id="ARBA00023235"/>
    </source>
</evidence>
<dbReference type="InterPro" id="IPR005801">
    <property type="entry name" value="ADC_synthase"/>
</dbReference>
<evidence type="ECO:0000259" key="6">
    <source>
        <dbReference type="Pfam" id="PF00425"/>
    </source>
</evidence>
<evidence type="ECO:0000256" key="1">
    <source>
        <dbReference type="ARBA" id="ARBA00000799"/>
    </source>
</evidence>
<dbReference type="InterPro" id="IPR015890">
    <property type="entry name" value="Chorismate_C"/>
</dbReference>
<organism evidence="7 8">
    <name type="scientific">Azorhizophilus paspali</name>
    <name type="common">Azotobacter paspali</name>
    <dbReference type="NCBI Taxonomy" id="69963"/>
    <lineage>
        <taxon>Bacteria</taxon>
        <taxon>Pseudomonadati</taxon>
        <taxon>Pseudomonadota</taxon>
        <taxon>Gammaproteobacteria</taxon>
        <taxon>Pseudomonadales</taxon>
        <taxon>Pseudomonadaceae</taxon>
        <taxon>Azorhizophilus</taxon>
    </lineage>
</organism>
<proteinExistence type="inferred from homology"/>
<comment type="similarity">
    <text evidence="2">Belongs to the isochorismate synthase family.</text>
</comment>
<dbReference type="Gene3D" id="3.60.120.10">
    <property type="entry name" value="Anthranilate synthase"/>
    <property type="match status" value="1"/>
</dbReference>
<feature type="domain" description="Chorismate-utilising enzyme C-terminal" evidence="6">
    <location>
        <begin position="203"/>
        <end position="453"/>
    </location>
</feature>
<dbReference type="NCBIfam" id="NF005459">
    <property type="entry name" value="PRK07054.1"/>
    <property type="match status" value="1"/>
</dbReference>
<evidence type="ECO:0000256" key="5">
    <source>
        <dbReference type="ARBA" id="ARBA00041564"/>
    </source>
</evidence>
<evidence type="ECO:0000313" key="8">
    <source>
        <dbReference type="Proteomes" id="UP001589891"/>
    </source>
</evidence>
<comment type="caution">
    <text evidence="7">The sequence shown here is derived from an EMBL/GenBank/DDBJ whole genome shotgun (WGS) entry which is preliminary data.</text>
</comment>
<dbReference type="EMBL" id="JBHLSS010000045">
    <property type="protein sequence ID" value="MFC0709459.1"/>
    <property type="molecule type" value="Genomic_DNA"/>
</dbReference>
<comment type="catalytic activity">
    <reaction evidence="1">
        <text>chorismate = isochorismate</text>
        <dbReference type="Rhea" id="RHEA:18985"/>
        <dbReference type="ChEBI" id="CHEBI:29748"/>
        <dbReference type="ChEBI" id="CHEBI:29780"/>
        <dbReference type="EC" id="5.4.4.2"/>
    </reaction>
</comment>
<protein>
    <recommendedName>
        <fullName evidence="3">isochorismate synthase</fullName>
        <ecNumber evidence="3">5.4.4.2</ecNumber>
    </recommendedName>
    <alternativeName>
        <fullName evidence="5">Isochorismate mutase</fullName>
    </alternativeName>
</protein>
<dbReference type="RefSeq" id="WP_376944493.1">
    <property type="nucleotide sequence ID" value="NZ_CP171449.1"/>
</dbReference>
<dbReference type="GO" id="GO:0008909">
    <property type="term" value="F:isochorismate synthase activity"/>
    <property type="evidence" value="ECO:0007669"/>
    <property type="project" value="UniProtKB-EC"/>
</dbReference>
<gene>
    <name evidence="7" type="ORF">ACFFGX_07575</name>
</gene>
<keyword evidence="4 7" id="KW-0413">Isomerase</keyword>
<dbReference type="EC" id="5.4.4.2" evidence="3"/>
<dbReference type="PANTHER" id="PTHR42839">
    <property type="entry name" value="ISOCHORISMATE SYNTHASE ENTC"/>
    <property type="match status" value="1"/>
</dbReference>
<dbReference type="Pfam" id="PF00425">
    <property type="entry name" value="Chorismate_bind"/>
    <property type="match status" value="1"/>
</dbReference>